<dbReference type="Proteomes" id="UP000036902">
    <property type="component" value="Chromosome"/>
</dbReference>
<organism evidence="1 2">
    <name type="scientific">Thauera humireducens</name>
    <dbReference type="NCBI Taxonomy" id="1134435"/>
    <lineage>
        <taxon>Bacteria</taxon>
        <taxon>Pseudomonadati</taxon>
        <taxon>Pseudomonadota</taxon>
        <taxon>Betaproteobacteria</taxon>
        <taxon>Rhodocyclales</taxon>
        <taxon>Zoogloeaceae</taxon>
        <taxon>Thauera</taxon>
    </lineage>
</organism>
<accession>A0A127K5S2</accession>
<reference evidence="2" key="1">
    <citation type="submission" date="2016-03" db="EMBL/GenBank/DDBJ databases">
        <authorList>
            <person name="Ma C."/>
            <person name="Zhou S."/>
            <person name="Yang G."/>
        </authorList>
    </citation>
    <scope>NUCLEOTIDE SEQUENCE [LARGE SCALE GENOMIC DNA]</scope>
    <source>
        <strain evidence="2">SgZ-1</strain>
    </source>
</reference>
<dbReference type="STRING" id="1134435.AC731_010285"/>
<proteinExistence type="predicted"/>
<sequence>MPFPDSPRDWMNAHCPLLDGQFVFLDPQWWDTHLLSDGAVEVLREAARAIESDHFEAFLQDVEAAGGWPPGLERLAHALTTLPGRSTTKGQPE</sequence>
<dbReference type="RefSeq" id="WP_048705833.1">
    <property type="nucleotide sequence ID" value="NZ_CP014646.1"/>
</dbReference>
<gene>
    <name evidence="1" type="ORF">AC731_010285</name>
</gene>
<dbReference type="EMBL" id="CP014646">
    <property type="protein sequence ID" value="AMO37307.1"/>
    <property type="molecule type" value="Genomic_DNA"/>
</dbReference>
<name>A0A127K5S2_9RHOO</name>
<keyword evidence="2" id="KW-1185">Reference proteome</keyword>
<dbReference type="KEGG" id="thu:AC731_010285"/>
<protein>
    <submittedName>
        <fullName evidence="1">Uncharacterized protein</fullName>
    </submittedName>
</protein>
<evidence type="ECO:0000313" key="2">
    <source>
        <dbReference type="Proteomes" id="UP000036902"/>
    </source>
</evidence>
<evidence type="ECO:0000313" key="1">
    <source>
        <dbReference type="EMBL" id="AMO37307.1"/>
    </source>
</evidence>
<dbReference type="AlphaFoldDB" id="A0A127K5S2"/>